<dbReference type="EMBL" id="BMAW01091307">
    <property type="protein sequence ID" value="GFS48983.1"/>
    <property type="molecule type" value="Genomic_DNA"/>
</dbReference>
<keyword evidence="2" id="KW-1185">Reference proteome</keyword>
<organism evidence="1 2">
    <name type="scientific">Nephila pilipes</name>
    <name type="common">Giant wood spider</name>
    <name type="synonym">Nephila maculata</name>
    <dbReference type="NCBI Taxonomy" id="299642"/>
    <lineage>
        <taxon>Eukaryota</taxon>
        <taxon>Metazoa</taxon>
        <taxon>Ecdysozoa</taxon>
        <taxon>Arthropoda</taxon>
        <taxon>Chelicerata</taxon>
        <taxon>Arachnida</taxon>
        <taxon>Araneae</taxon>
        <taxon>Araneomorphae</taxon>
        <taxon>Entelegynae</taxon>
        <taxon>Araneoidea</taxon>
        <taxon>Nephilidae</taxon>
        <taxon>Nephila</taxon>
    </lineage>
</organism>
<evidence type="ECO:0000313" key="2">
    <source>
        <dbReference type="Proteomes" id="UP000887013"/>
    </source>
</evidence>
<comment type="caution">
    <text evidence="1">The sequence shown here is derived from an EMBL/GenBank/DDBJ whole genome shotgun (WGS) entry which is preliminary data.</text>
</comment>
<dbReference type="AlphaFoldDB" id="A0A8X6IKP5"/>
<proteinExistence type="predicted"/>
<sequence length="184" mass="21005">MEHVVDICSVGAAPMVGKMREAVSRVMKEGNATSSHCVNHWHFLVITRFPKNLKLVLDGAVKIINPVKPPVSTFKTYHRRSRNTQLPFLAARRERLHTQVVTFTKKPFLQQLTDVEWLLALGYLSHIFGKLNETSTFLQGNEGAQSEKVKVLREIIVYLKACVNSRDISNFPRNYYAFSDLPLH</sequence>
<protein>
    <submittedName>
        <fullName evidence="1">Uncharacterized protein</fullName>
    </submittedName>
</protein>
<dbReference type="Proteomes" id="UP000887013">
    <property type="component" value="Unassembled WGS sequence"/>
</dbReference>
<evidence type="ECO:0000313" key="1">
    <source>
        <dbReference type="EMBL" id="GFS48983.1"/>
    </source>
</evidence>
<dbReference type="PANTHER" id="PTHR45913">
    <property type="entry name" value="EPM2A-INTERACTING PROTEIN 1"/>
    <property type="match status" value="1"/>
</dbReference>
<dbReference type="PANTHER" id="PTHR45913:SF19">
    <property type="entry name" value="LOW QUALITY PROTEIN: ZINC FINGER BED DOMAIN-CONTAINING PROTEIN 5-LIKE"/>
    <property type="match status" value="1"/>
</dbReference>
<accession>A0A8X6IKP5</accession>
<name>A0A8X6IKP5_NEPPI</name>
<dbReference type="OrthoDB" id="1101576at2759"/>
<reference evidence="1" key="1">
    <citation type="submission" date="2020-08" db="EMBL/GenBank/DDBJ databases">
        <title>Multicomponent nature underlies the extraordinary mechanical properties of spider dragline silk.</title>
        <authorList>
            <person name="Kono N."/>
            <person name="Nakamura H."/>
            <person name="Mori M."/>
            <person name="Yoshida Y."/>
            <person name="Ohtoshi R."/>
            <person name="Malay A.D."/>
            <person name="Moran D.A.P."/>
            <person name="Tomita M."/>
            <person name="Numata K."/>
            <person name="Arakawa K."/>
        </authorList>
    </citation>
    <scope>NUCLEOTIDE SEQUENCE</scope>
</reference>
<gene>
    <name evidence="1" type="ORF">NPIL_240151</name>
</gene>